<keyword evidence="2" id="KW-1185">Reference proteome</keyword>
<gene>
    <name evidence="1" type="ORF">E1832_04285</name>
</gene>
<comment type="caution">
    <text evidence="1">The sequence shown here is derived from an EMBL/GenBank/DDBJ whole genome shotgun (WGS) entry which is preliminary data.</text>
</comment>
<protein>
    <submittedName>
        <fullName evidence="1">Uncharacterized protein</fullName>
    </submittedName>
</protein>
<dbReference type="Proteomes" id="UP000295301">
    <property type="component" value="Unassembled WGS sequence"/>
</dbReference>
<proteinExistence type="predicted"/>
<accession>A0A4R5VFL2</accession>
<evidence type="ECO:0000313" key="1">
    <source>
        <dbReference type="EMBL" id="TDK51192.1"/>
    </source>
</evidence>
<dbReference type="EMBL" id="SMUV01000049">
    <property type="protein sequence ID" value="TDK51192.1"/>
    <property type="molecule type" value="Genomic_DNA"/>
</dbReference>
<reference evidence="1 2" key="1">
    <citation type="submission" date="2019-03" db="EMBL/GenBank/DDBJ databases">
        <title>Ruegeria lutea sp. nov., a novel strain, isolated from marine sediment, the Masan Bay, South Korea.</title>
        <authorList>
            <person name="Kim J."/>
            <person name="Kim D.-Y."/>
            <person name="Lee S.-S."/>
        </authorList>
    </citation>
    <scope>NUCLEOTIDE SEQUENCE [LARGE SCALE GENOMIC DNA]</scope>
    <source>
        <strain evidence="1 2">318-1</strain>
    </source>
</reference>
<sequence length="177" mass="20562">MRHWFRSLPQVAAGQRASRIGCELLWLVGDWRQSSHALLRQKFLIGRDQALRLLNDLFVHIHQNSNIAPLARYVERILFQPSDLSLGILYRFMSPGDAGLKPLQIHRLTLQSENTETMGTSFQVPFPKTANPQHSRAQFWLINIKKYHHMHQDFVSPRAAVIEVDRSEPLFFSPLRQ</sequence>
<dbReference type="AlphaFoldDB" id="A0A4R5VFL2"/>
<evidence type="ECO:0000313" key="2">
    <source>
        <dbReference type="Proteomes" id="UP000295301"/>
    </source>
</evidence>
<name>A0A4R5VFL2_9RHOB</name>
<organism evidence="1 2">
    <name type="scientific">Antarcticimicrobium luteum</name>
    <dbReference type="NCBI Taxonomy" id="2547397"/>
    <lineage>
        <taxon>Bacteria</taxon>
        <taxon>Pseudomonadati</taxon>
        <taxon>Pseudomonadota</taxon>
        <taxon>Alphaproteobacteria</taxon>
        <taxon>Rhodobacterales</taxon>
        <taxon>Paracoccaceae</taxon>
        <taxon>Antarcticimicrobium</taxon>
    </lineage>
</organism>
<dbReference type="RefSeq" id="WP_133358495.1">
    <property type="nucleotide sequence ID" value="NZ_SMUV01000049.1"/>
</dbReference>